<gene>
    <name evidence="2" type="ORF">FHS49_002229</name>
</gene>
<keyword evidence="3" id="KW-1185">Reference proteome</keyword>
<dbReference type="RefSeq" id="WP_184018337.1">
    <property type="nucleotide sequence ID" value="NZ_JACIJC010000003.1"/>
</dbReference>
<organism evidence="2 3">
    <name type="scientific">Sphingobium boeckii</name>
    <dbReference type="NCBI Taxonomy" id="1082345"/>
    <lineage>
        <taxon>Bacteria</taxon>
        <taxon>Pseudomonadati</taxon>
        <taxon>Pseudomonadota</taxon>
        <taxon>Alphaproteobacteria</taxon>
        <taxon>Sphingomonadales</taxon>
        <taxon>Sphingomonadaceae</taxon>
        <taxon>Sphingobium</taxon>
    </lineage>
</organism>
<sequence length="131" mass="14981">MTGIIESYYHAFNHGDVEGMLALLDERVIHEPCQGKPRAGIGPFREFLDHMNRCYKEHVADPLILYSPAENHASAEFFLDGKYLKTDGDLPAARGQRYRLRVGAFFEIGGNRITRITNHYNLQDWIDQISA</sequence>
<dbReference type="GO" id="GO:0016853">
    <property type="term" value="F:isomerase activity"/>
    <property type="evidence" value="ECO:0007669"/>
    <property type="project" value="UniProtKB-KW"/>
</dbReference>
<dbReference type="SUPFAM" id="SSF54427">
    <property type="entry name" value="NTF2-like"/>
    <property type="match status" value="1"/>
</dbReference>
<dbReference type="InterPro" id="IPR037401">
    <property type="entry name" value="SnoaL-like"/>
</dbReference>
<comment type="caution">
    <text evidence="2">The sequence shown here is derived from an EMBL/GenBank/DDBJ whole genome shotgun (WGS) entry which is preliminary data.</text>
</comment>
<evidence type="ECO:0000313" key="3">
    <source>
        <dbReference type="Proteomes" id="UP000549617"/>
    </source>
</evidence>
<proteinExistence type="predicted"/>
<evidence type="ECO:0000313" key="2">
    <source>
        <dbReference type="EMBL" id="MBB5686213.1"/>
    </source>
</evidence>
<dbReference type="Proteomes" id="UP000549617">
    <property type="component" value="Unassembled WGS sequence"/>
</dbReference>
<dbReference type="EMBL" id="JACIJC010000003">
    <property type="protein sequence ID" value="MBB5686213.1"/>
    <property type="molecule type" value="Genomic_DNA"/>
</dbReference>
<feature type="domain" description="SnoaL-like" evidence="1">
    <location>
        <begin position="5"/>
        <end position="116"/>
    </location>
</feature>
<dbReference type="Gene3D" id="3.10.450.50">
    <property type="match status" value="1"/>
</dbReference>
<dbReference type="AlphaFoldDB" id="A0A7W9AIA9"/>
<accession>A0A7W9AIA9</accession>
<reference evidence="2 3" key="1">
    <citation type="submission" date="2020-08" db="EMBL/GenBank/DDBJ databases">
        <title>Genomic Encyclopedia of Type Strains, Phase IV (KMG-IV): sequencing the most valuable type-strain genomes for metagenomic binning, comparative biology and taxonomic classification.</title>
        <authorList>
            <person name="Goeker M."/>
        </authorList>
    </citation>
    <scope>NUCLEOTIDE SEQUENCE [LARGE SCALE GENOMIC DNA]</scope>
    <source>
        <strain evidence="2 3">DSM 25079</strain>
    </source>
</reference>
<evidence type="ECO:0000259" key="1">
    <source>
        <dbReference type="Pfam" id="PF12680"/>
    </source>
</evidence>
<dbReference type="InterPro" id="IPR032710">
    <property type="entry name" value="NTF2-like_dom_sf"/>
</dbReference>
<dbReference type="Pfam" id="PF12680">
    <property type="entry name" value="SnoaL_2"/>
    <property type="match status" value="1"/>
</dbReference>
<keyword evidence="2" id="KW-0413">Isomerase</keyword>
<protein>
    <submittedName>
        <fullName evidence="2">Steroid delta-isomerase-like uncharacterized protein</fullName>
    </submittedName>
</protein>
<name>A0A7W9AIA9_9SPHN</name>